<dbReference type="SUPFAM" id="SSF52540">
    <property type="entry name" value="P-loop containing nucleoside triphosphate hydrolases"/>
    <property type="match status" value="1"/>
</dbReference>
<dbReference type="GO" id="GO:0005829">
    <property type="term" value="C:cytosol"/>
    <property type="evidence" value="ECO:0007669"/>
    <property type="project" value="TreeGrafter"/>
</dbReference>
<dbReference type="PROSITE" id="PS51198">
    <property type="entry name" value="UVRD_HELICASE_ATP_BIND"/>
    <property type="match status" value="1"/>
</dbReference>
<keyword evidence="2" id="KW-0540">Nuclease</keyword>
<dbReference type="SUPFAM" id="SSF52980">
    <property type="entry name" value="Restriction endonuclease-like"/>
    <property type="match status" value="1"/>
</dbReference>
<dbReference type="EMBL" id="CAFBMA010000002">
    <property type="protein sequence ID" value="CAB4890401.1"/>
    <property type="molecule type" value="Genomic_DNA"/>
</dbReference>
<dbReference type="Pfam" id="PF13361">
    <property type="entry name" value="UvrD_C"/>
    <property type="match status" value="1"/>
</dbReference>
<evidence type="ECO:0000259" key="16">
    <source>
        <dbReference type="PROSITE" id="PS51198"/>
    </source>
</evidence>
<dbReference type="Gene3D" id="3.90.320.10">
    <property type="match status" value="1"/>
</dbReference>
<keyword evidence="4" id="KW-0227">DNA damage</keyword>
<evidence type="ECO:0000313" key="19">
    <source>
        <dbReference type="EMBL" id="CAB4704285.1"/>
    </source>
</evidence>
<evidence type="ECO:0000256" key="2">
    <source>
        <dbReference type="ARBA" id="ARBA00022722"/>
    </source>
</evidence>
<name>A0A6J7QR68_9ZZZZ</name>
<evidence type="ECO:0000256" key="15">
    <source>
        <dbReference type="SAM" id="MobiDB-lite"/>
    </source>
</evidence>
<dbReference type="GO" id="GO:0004527">
    <property type="term" value="F:exonuclease activity"/>
    <property type="evidence" value="ECO:0007669"/>
    <property type="project" value="UniProtKB-KW"/>
</dbReference>
<evidence type="ECO:0000256" key="4">
    <source>
        <dbReference type="ARBA" id="ARBA00022763"/>
    </source>
</evidence>
<dbReference type="EMBL" id="CAFAAZ010000003">
    <property type="protein sequence ID" value="CAB4816718.1"/>
    <property type="molecule type" value="Genomic_DNA"/>
</dbReference>
<dbReference type="InterPro" id="IPR011335">
    <property type="entry name" value="Restrct_endonuc-II-like"/>
</dbReference>
<keyword evidence="6" id="KW-0347">Helicase</keyword>
<evidence type="ECO:0000313" key="21">
    <source>
        <dbReference type="EMBL" id="CAB4837733.1"/>
    </source>
</evidence>
<dbReference type="InterPro" id="IPR011604">
    <property type="entry name" value="PDDEXK-like_dom_sf"/>
</dbReference>
<evidence type="ECO:0000256" key="11">
    <source>
        <dbReference type="ARBA" id="ARBA00023235"/>
    </source>
</evidence>
<dbReference type="Gene3D" id="1.10.10.160">
    <property type="match status" value="1"/>
</dbReference>
<dbReference type="PANTHER" id="PTHR11070:SF55">
    <property type="entry name" value="DNA 3'-5' HELICASE"/>
    <property type="match status" value="1"/>
</dbReference>
<evidence type="ECO:0000313" key="24">
    <source>
        <dbReference type="EMBL" id="CAB5019109.1"/>
    </source>
</evidence>
<dbReference type="CDD" id="cd17932">
    <property type="entry name" value="DEXQc_UvrD"/>
    <property type="match status" value="1"/>
</dbReference>
<dbReference type="EMBL" id="CAEZYD010000003">
    <property type="protein sequence ID" value="CAB4704285.1"/>
    <property type="molecule type" value="Genomic_DNA"/>
</dbReference>
<dbReference type="InterPro" id="IPR027417">
    <property type="entry name" value="P-loop_NTPase"/>
</dbReference>
<feature type="domain" description="UvrD-like helicase ATP-binding" evidence="16">
    <location>
        <begin position="26"/>
        <end position="366"/>
    </location>
</feature>
<organism evidence="24">
    <name type="scientific">freshwater metagenome</name>
    <dbReference type="NCBI Taxonomy" id="449393"/>
    <lineage>
        <taxon>unclassified sequences</taxon>
        <taxon>metagenomes</taxon>
        <taxon>ecological metagenomes</taxon>
    </lineage>
</organism>
<dbReference type="EMBL" id="CAFBPT010000001">
    <property type="protein sequence ID" value="CAB5019109.1"/>
    <property type="molecule type" value="Genomic_DNA"/>
</dbReference>
<feature type="domain" description="UvrD-like helicase C-terminal" evidence="17">
    <location>
        <begin position="367"/>
        <end position="690"/>
    </location>
</feature>
<dbReference type="EC" id="5.6.2.4" evidence="13"/>
<dbReference type="Pfam" id="PF00580">
    <property type="entry name" value="UvrD-helicase"/>
    <property type="match status" value="1"/>
</dbReference>
<accession>A0A6J7QR68</accession>
<evidence type="ECO:0000256" key="7">
    <source>
        <dbReference type="ARBA" id="ARBA00022839"/>
    </source>
</evidence>
<keyword evidence="8" id="KW-0067">ATP-binding</keyword>
<dbReference type="GO" id="GO:0003677">
    <property type="term" value="F:DNA binding"/>
    <property type="evidence" value="ECO:0007669"/>
    <property type="project" value="UniProtKB-KW"/>
</dbReference>
<keyword evidence="11" id="KW-0413">Isomerase</keyword>
<dbReference type="InterPro" id="IPR013986">
    <property type="entry name" value="DExx_box_DNA_helicase_dom_sf"/>
</dbReference>
<dbReference type="Gene3D" id="3.40.50.300">
    <property type="entry name" value="P-loop containing nucleotide triphosphate hydrolases"/>
    <property type="match status" value="3"/>
</dbReference>
<evidence type="ECO:0000256" key="8">
    <source>
        <dbReference type="ARBA" id="ARBA00022840"/>
    </source>
</evidence>
<evidence type="ECO:0000256" key="14">
    <source>
        <dbReference type="ARBA" id="ARBA00048988"/>
    </source>
</evidence>
<evidence type="ECO:0000256" key="10">
    <source>
        <dbReference type="ARBA" id="ARBA00023204"/>
    </source>
</evidence>
<dbReference type="GO" id="GO:0000725">
    <property type="term" value="P:recombinational repair"/>
    <property type="evidence" value="ECO:0007669"/>
    <property type="project" value="TreeGrafter"/>
</dbReference>
<feature type="region of interest" description="Disordered" evidence="15">
    <location>
        <begin position="824"/>
        <end position="843"/>
    </location>
</feature>
<dbReference type="PANTHER" id="PTHR11070">
    <property type="entry name" value="UVRD / RECB / PCRA DNA HELICASE FAMILY MEMBER"/>
    <property type="match status" value="1"/>
</dbReference>
<proteinExistence type="inferred from homology"/>
<dbReference type="InterPro" id="IPR000212">
    <property type="entry name" value="DNA_helicase_UvrD/REP"/>
</dbReference>
<evidence type="ECO:0000256" key="1">
    <source>
        <dbReference type="ARBA" id="ARBA00009922"/>
    </source>
</evidence>
<dbReference type="Pfam" id="PF12705">
    <property type="entry name" value="PDDEXK_1"/>
    <property type="match status" value="1"/>
</dbReference>
<evidence type="ECO:0000313" key="23">
    <source>
        <dbReference type="EMBL" id="CAB4960956.1"/>
    </source>
</evidence>
<reference evidence="24" key="1">
    <citation type="submission" date="2020-05" db="EMBL/GenBank/DDBJ databases">
        <authorList>
            <person name="Chiriac C."/>
            <person name="Salcher M."/>
            <person name="Ghai R."/>
            <person name="Kavagutti S V."/>
        </authorList>
    </citation>
    <scope>NUCLEOTIDE SEQUENCE</scope>
</reference>
<dbReference type="GO" id="GO:0043138">
    <property type="term" value="F:3'-5' DNA helicase activity"/>
    <property type="evidence" value="ECO:0007669"/>
    <property type="project" value="UniProtKB-EC"/>
</dbReference>
<evidence type="ECO:0000313" key="20">
    <source>
        <dbReference type="EMBL" id="CAB4816718.1"/>
    </source>
</evidence>
<dbReference type="PROSITE" id="PS51217">
    <property type="entry name" value="UVRD_HELICASE_CTER"/>
    <property type="match status" value="1"/>
</dbReference>
<dbReference type="GO" id="GO:0005524">
    <property type="term" value="F:ATP binding"/>
    <property type="evidence" value="ECO:0007669"/>
    <property type="project" value="UniProtKB-KW"/>
</dbReference>
<dbReference type="EMBL" id="CAEZXD010000003">
    <property type="protein sequence ID" value="CAB4668844.1"/>
    <property type="molecule type" value="Genomic_DNA"/>
</dbReference>
<comment type="similarity">
    <text evidence="1">Belongs to the helicase family. UvrD subfamily.</text>
</comment>
<dbReference type="Gene3D" id="1.10.486.10">
    <property type="entry name" value="PCRA, domain 4"/>
    <property type="match status" value="1"/>
</dbReference>
<keyword evidence="10" id="KW-0234">DNA repair</keyword>
<evidence type="ECO:0000256" key="5">
    <source>
        <dbReference type="ARBA" id="ARBA00022801"/>
    </source>
</evidence>
<dbReference type="EMBL" id="CAFAHD010000087">
    <property type="protein sequence ID" value="CAB4837733.1"/>
    <property type="molecule type" value="Genomic_DNA"/>
</dbReference>
<keyword evidence="5" id="KW-0378">Hydrolase</keyword>
<dbReference type="InterPro" id="IPR014016">
    <property type="entry name" value="UvrD-like_ATP-bd"/>
</dbReference>
<dbReference type="EMBL" id="CAFBNU010000002">
    <property type="protein sequence ID" value="CAB4960956.1"/>
    <property type="molecule type" value="Genomic_DNA"/>
</dbReference>
<evidence type="ECO:0000259" key="17">
    <source>
        <dbReference type="PROSITE" id="PS51217"/>
    </source>
</evidence>
<dbReference type="AlphaFoldDB" id="A0A6J7QR68"/>
<keyword evidence="9" id="KW-0238">DNA-binding</keyword>
<comment type="catalytic activity">
    <reaction evidence="12">
        <text>Couples ATP hydrolysis with the unwinding of duplex DNA by translocating in the 3'-5' direction.</text>
        <dbReference type="EC" id="5.6.2.4"/>
    </reaction>
</comment>
<evidence type="ECO:0000313" key="22">
    <source>
        <dbReference type="EMBL" id="CAB4890401.1"/>
    </source>
</evidence>
<feature type="compositionally biased region" description="Low complexity" evidence="15">
    <location>
        <begin position="824"/>
        <end position="836"/>
    </location>
</feature>
<keyword evidence="7" id="KW-0269">Exonuclease</keyword>
<gene>
    <name evidence="18" type="ORF">UFOPK2343_00241</name>
    <name evidence="19" type="ORF">UFOPK2652_00381</name>
    <name evidence="20" type="ORF">UFOPK3128_00485</name>
    <name evidence="21" type="ORF">UFOPK3227_00758</name>
    <name evidence="22" type="ORF">UFOPK3511_00338</name>
    <name evidence="23" type="ORF">UFOPK3880_00288</name>
    <name evidence="24" type="ORF">UFOPK4146_00139</name>
</gene>
<evidence type="ECO:0000256" key="6">
    <source>
        <dbReference type="ARBA" id="ARBA00022806"/>
    </source>
</evidence>
<keyword evidence="3" id="KW-0547">Nucleotide-binding</keyword>
<dbReference type="InterPro" id="IPR014017">
    <property type="entry name" value="DNA_helicase_UvrD-like_C"/>
</dbReference>
<evidence type="ECO:0000256" key="3">
    <source>
        <dbReference type="ARBA" id="ARBA00022741"/>
    </source>
</evidence>
<evidence type="ECO:0000256" key="9">
    <source>
        <dbReference type="ARBA" id="ARBA00023125"/>
    </source>
</evidence>
<comment type="catalytic activity">
    <reaction evidence="14">
        <text>ATP + H2O = ADP + phosphate + H(+)</text>
        <dbReference type="Rhea" id="RHEA:13065"/>
        <dbReference type="ChEBI" id="CHEBI:15377"/>
        <dbReference type="ChEBI" id="CHEBI:15378"/>
        <dbReference type="ChEBI" id="CHEBI:30616"/>
        <dbReference type="ChEBI" id="CHEBI:43474"/>
        <dbReference type="ChEBI" id="CHEBI:456216"/>
        <dbReference type="EC" id="5.6.2.4"/>
    </reaction>
</comment>
<evidence type="ECO:0000256" key="13">
    <source>
        <dbReference type="ARBA" id="ARBA00034808"/>
    </source>
</evidence>
<evidence type="ECO:0000256" key="12">
    <source>
        <dbReference type="ARBA" id="ARBA00034617"/>
    </source>
</evidence>
<evidence type="ECO:0000313" key="18">
    <source>
        <dbReference type="EMBL" id="CAB4668844.1"/>
    </source>
</evidence>
<protein>
    <recommendedName>
        <fullName evidence="13">DNA 3'-5' helicase</fullName>
        <ecNumber evidence="13">5.6.2.4</ecNumber>
    </recommendedName>
</protein>
<dbReference type="InterPro" id="IPR038726">
    <property type="entry name" value="PDDEXK_AddAB-type"/>
</dbReference>
<sequence>MSEQKIKYSAEDIGNALRTIDPKFKGPSPEQIPIIESHHLGPTVVIAGAGSGKTETMSARVLWLVANGIVRPDEILGLTFTRKAAGELSSRIRKRLRQLRKIGLLPIDSVSKSEIDIAVTVSTYHSYAGRVLSEHAIRMGVDATADPIGEAAAWQIANNIVNNFTSEATNGSDISHAAKTIVDKVMGLSAALGEHGKTTTDVRAFCESILEKFSTISDTQSNDPVRDLHSSLKERLAILPMVDEYERYRLERGLLTFNDQMSLVAKLVSGETGGAEFTAEIISAERAKYKVVLLDEYQDTSVSQVKFLSALFGDGHAVTAVGDPNQAIYGWRSASAQTLDTFGKSFIGSSQGTCIEHNLLTTWRNDENILEIANQAVDKIGELIVGRGGKAASVKRLKLRPSAGTGTLLCGQYETLAMEANGIAEHFEKYWFAPERTADLEEPQTFAVLVRSRKYISEIEQALRSKNIPVEVVGLGGLIHVPEIADILALLRTLTFPDNGSSLMRLLAGPRVALGPKDLAALGKFARSLVANYDQSLSKTVGKIMESANAEVMEAEDFAIGSAIEALEVFEKAPRANFSEIGYERLLKFSKELRELRRYLTGSITDAIMEAERFLFLDTEVMVRDGFAQGRKHLDAFLDEAGKFQRNGGTISTFLDWLKIADSEEGGLKPVSVAANKHAVQILTIHAAKGSEWDFVAVPGLVTDNFPSSGKNLDLWTSNSAALPISLRGDAKQFDDFEFPAGSPKHVEVRKALDVVKESWKKRREEEEWRLAYVAFTRAKINLLATASWFGNGMNSVEASALYNLVEAVVDSVDSKNKIFEMTKPTTENPTRTNPRSGSWPVRSARAEQVAKSVAYVSTIPAFATPEELLSAAKSLEEISLASDAIALIVESREGKKNLSVNLPTRMSVSTLVNLAKDPDELALNIRRPMPNHIDKYARRGTAFHLWVEAQYKDPQVLDEDVLDISSADPDGLPLEELKAKWLASSWAKRDPAPGGIEVPFETVLGGVLLRGRIDAVYEADGTYEVVDWKTGKSKSGDDLAAAAIQLAMYRLAYSKLYGIPLSKISAAFHYIGSNETVRPADLLSEDQLISIVTGK</sequence>
<dbReference type="GO" id="GO:0033202">
    <property type="term" value="C:DNA helicase complex"/>
    <property type="evidence" value="ECO:0007669"/>
    <property type="project" value="TreeGrafter"/>
</dbReference>